<dbReference type="InterPro" id="IPR004839">
    <property type="entry name" value="Aminotransferase_I/II_large"/>
</dbReference>
<accession>A0A1H6YEX7</accession>
<sequence length="384" mass="43325">MKGYSDRLGEVQEYYFSKKLKEVQQLREAGKPIINMGIGSPDLPPDRRVTEALKRTADLPDAHGYQSYQGIPRLRKAMADFYARNYGVPLDPQSEILPLMGSKEGIMHVSMAFLNEGDEVLVPNPGYPTYTSVTRLLHAHPVYFDLLEGTQWEPDWEALENRDLSRVKLMWVNYPHMPTGAPGSKELFAKLLNFVRRNDILLVHDNPYSFILNEQPMSILELPEAKNHALELNSLSKTFNIPGWRVGMLAGRQDYLQAVLRVKSNMDSGMFLGIQEGAISALSLDKSWITSTNAIYKARKYLVLEMASMLGLQVAERGVGMFVWAKVPSGTKAIDLVDRLLYEKDIFITPGEIFGSGGAAYVRFSLCVDEQQIKEALNRLVKYD</sequence>
<dbReference type="PANTHER" id="PTHR42832:SF3">
    <property type="entry name" value="L-GLUTAMINE--4-(METHYLSULFANYL)-2-OXOBUTANOATE AMINOTRANSFERASE"/>
    <property type="match status" value="1"/>
</dbReference>
<dbReference type="PROSITE" id="PS00105">
    <property type="entry name" value="AA_TRANSFER_CLASS_1"/>
    <property type="match status" value="1"/>
</dbReference>
<dbReference type="Gene3D" id="3.90.1150.10">
    <property type="entry name" value="Aspartate Aminotransferase, domain 1"/>
    <property type="match status" value="1"/>
</dbReference>
<dbReference type="GO" id="GO:0030170">
    <property type="term" value="F:pyridoxal phosphate binding"/>
    <property type="evidence" value="ECO:0007669"/>
    <property type="project" value="InterPro"/>
</dbReference>
<reference evidence="7" key="1">
    <citation type="submission" date="2016-10" db="EMBL/GenBank/DDBJ databases">
        <authorList>
            <person name="Varghese N."/>
            <person name="Submissions S."/>
        </authorList>
    </citation>
    <scope>NUCLEOTIDE SEQUENCE [LARGE SCALE GENOMIC DNA]</scope>
    <source>
        <strain evidence="7">IBRC-M 10761</strain>
    </source>
</reference>
<dbReference type="InterPro" id="IPR004838">
    <property type="entry name" value="NHTrfase_class1_PyrdxlP-BS"/>
</dbReference>
<evidence type="ECO:0000259" key="5">
    <source>
        <dbReference type="Pfam" id="PF00155"/>
    </source>
</evidence>
<dbReference type="Gene3D" id="3.40.640.10">
    <property type="entry name" value="Type I PLP-dependent aspartate aminotransferase-like (Major domain)"/>
    <property type="match status" value="1"/>
</dbReference>
<evidence type="ECO:0000256" key="3">
    <source>
        <dbReference type="ARBA" id="ARBA00022679"/>
    </source>
</evidence>
<dbReference type="EMBL" id="FNZH01000003">
    <property type="protein sequence ID" value="SEJ39026.1"/>
    <property type="molecule type" value="Genomic_DNA"/>
</dbReference>
<comment type="similarity">
    <text evidence="4">Belongs to the class-I pyridoxal-phosphate-dependent aminotransferase family.</text>
</comment>
<dbReference type="CDD" id="cd00609">
    <property type="entry name" value="AAT_like"/>
    <property type="match status" value="1"/>
</dbReference>
<name>A0A1H6YEX7_9BACT</name>
<comment type="cofactor">
    <cofactor evidence="1 4">
        <name>pyridoxal 5'-phosphate</name>
        <dbReference type="ChEBI" id="CHEBI:597326"/>
    </cofactor>
</comment>
<dbReference type="GO" id="GO:0008483">
    <property type="term" value="F:transaminase activity"/>
    <property type="evidence" value="ECO:0007669"/>
    <property type="project" value="UniProtKB-KW"/>
</dbReference>
<dbReference type="OrthoDB" id="9802328at2"/>
<evidence type="ECO:0000313" key="7">
    <source>
        <dbReference type="Proteomes" id="UP000199403"/>
    </source>
</evidence>
<dbReference type="EC" id="2.6.1.-" evidence="4"/>
<dbReference type="InterPro" id="IPR015424">
    <property type="entry name" value="PyrdxlP-dep_Trfase"/>
</dbReference>
<dbReference type="InterPro" id="IPR015422">
    <property type="entry name" value="PyrdxlP-dep_Trfase_small"/>
</dbReference>
<keyword evidence="7" id="KW-1185">Reference proteome</keyword>
<feature type="domain" description="Aminotransferase class I/classII large" evidence="5">
    <location>
        <begin position="32"/>
        <end position="380"/>
    </location>
</feature>
<evidence type="ECO:0000256" key="2">
    <source>
        <dbReference type="ARBA" id="ARBA00022576"/>
    </source>
</evidence>
<keyword evidence="3 4" id="KW-0808">Transferase</keyword>
<dbReference type="InterPro" id="IPR050881">
    <property type="entry name" value="LL-DAP_aminotransferase"/>
</dbReference>
<dbReference type="InterPro" id="IPR015421">
    <property type="entry name" value="PyrdxlP-dep_Trfase_major"/>
</dbReference>
<dbReference type="RefSeq" id="WP_092174402.1">
    <property type="nucleotide sequence ID" value="NZ_FNZH01000003.1"/>
</dbReference>
<proteinExistence type="inferred from homology"/>
<gene>
    <name evidence="6" type="ORF">SAMN05192553_103629</name>
</gene>
<dbReference type="SUPFAM" id="SSF53383">
    <property type="entry name" value="PLP-dependent transferases"/>
    <property type="match status" value="1"/>
</dbReference>
<dbReference type="AlphaFoldDB" id="A0A1H6YEX7"/>
<evidence type="ECO:0000313" key="6">
    <source>
        <dbReference type="EMBL" id="SEJ39026.1"/>
    </source>
</evidence>
<dbReference type="STRING" id="1416801.SAMN05192553_103629"/>
<evidence type="ECO:0000256" key="4">
    <source>
        <dbReference type="RuleBase" id="RU000481"/>
    </source>
</evidence>
<organism evidence="6 7">
    <name type="scientific">Cyclobacterium xiamenense</name>
    <dbReference type="NCBI Taxonomy" id="1297121"/>
    <lineage>
        <taxon>Bacteria</taxon>
        <taxon>Pseudomonadati</taxon>
        <taxon>Bacteroidota</taxon>
        <taxon>Cytophagia</taxon>
        <taxon>Cytophagales</taxon>
        <taxon>Cyclobacteriaceae</taxon>
        <taxon>Cyclobacterium</taxon>
    </lineage>
</organism>
<keyword evidence="2 4" id="KW-0032">Aminotransferase</keyword>
<dbReference type="Proteomes" id="UP000199403">
    <property type="component" value="Unassembled WGS sequence"/>
</dbReference>
<protein>
    <recommendedName>
        <fullName evidence="4">Aminotransferase</fullName>
        <ecNumber evidence="4">2.6.1.-</ecNumber>
    </recommendedName>
</protein>
<evidence type="ECO:0000256" key="1">
    <source>
        <dbReference type="ARBA" id="ARBA00001933"/>
    </source>
</evidence>
<dbReference type="PANTHER" id="PTHR42832">
    <property type="entry name" value="AMINO ACID AMINOTRANSFERASE"/>
    <property type="match status" value="1"/>
</dbReference>
<dbReference type="Pfam" id="PF00155">
    <property type="entry name" value="Aminotran_1_2"/>
    <property type="match status" value="1"/>
</dbReference>